<sequence length="54" mass="6298">MLRQTQQENELSYPMRIHGAIKNSAFSFALVPLYPLRSGNRLIPPVRPDRPHFH</sequence>
<gene>
    <name evidence="1" type="ORF">K457DRAFT_132444</name>
</gene>
<proteinExistence type="predicted"/>
<reference evidence="1 2" key="1">
    <citation type="submission" date="2016-05" db="EMBL/GenBank/DDBJ databases">
        <title>Genome sequencing reveals origins of a unique bacterial endosymbiosis in the earliest lineages of terrestrial Fungi.</title>
        <authorList>
            <consortium name="DOE Joint Genome Institute"/>
            <person name="Uehling J."/>
            <person name="Gryganskyi A."/>
            <person name="Hameed K."/>
            <person name="Tschaplinski T."/>
            <person name="Misztal P."/>
            <person name="Wu S."/>
            <person name="Desiro A."/>
            <person name="Vande Pol N."/>
            <person name="Du Z.-Y."/>
            <person name="Zienkiewicz A."/>
            <person name="Zienkiewicz K."/>
            <person name="Morin E."/>
            <person name="Tisserant E."/>
            <person name="Splivallo R."/>
            <person name="Hainaut M."/>
            <person name="Henrissat B."/>
            <person name="Ohm R."/>
            <person name="Kuo A."/>
            <person name="Yan J."/>
            <person name="Lipzen A."/>
            <person name="Nolan M."/>
            <person name="Labutti K."/>
            <person name="Barry K."/>
            <person name="Goldstein A."/>
            <person name="Labbe J."/>
            <person name="Schadt C."/>
            <person name="Tuskan G."/>
            <person name="Grigoriev I."/>
            <person name="Martin F."/>
            <person name="Vilgalys R."/>
            <person name="Bonito G."/>
        </authorList>
    </citation>
    <scope>NUCLEOTIDE SEQUENCE [LARGE SCALE GENOMIC DNA]</scope>
    <source>
        <strain evidence="1 2">AG-77</strain>
    </source>
</reference>
<accession>A0A197KGE8</accession>
<protein>
    <submittedName>
        <fullName evidence="1">Uncharacterized protein</fullName>
    </submittedName>
</protein>
<organism evidence="1 2">
    <name type="scientific">Linnemannia elongata AG-77</name>
    <dbReference type="NCBI Taxonomy" id="1314771"/>
    <lineage>
        <taxon>Eukaryota</taxon>
        <taxon>Fungi</taxon>
        <taxon>Fungi incertae sedis</taxon>
        <taxon>Mucoromycota</taxon>
        <taxon>Mortierellomycotina</taxon>
        <taxon>Mortierellomycetes</taxon>
        <taxon>Mortierellales</taxon>
        <taxon>Mortierellaceae</taxon>
        <taxon>Linnemannia</taxon>
    </lineage>
</organism>
<dbReference type="AlphaFoldDB" id="A0A197KGE8"/>
<evidence type="ECO:0000313" key="2">
    <source>
        <dbReference type="Proteomes" id="UP000078512"/>
    </source>
</evidence>
<keyword evidence="2" id="KW-1185">Reference proteome</keyword>
<dbReference type="Proteomes" id="UP000078512">
    <property type="component" value="Unassembled WGS sequence"/>
</dbReference>
<evidence type="ECO:0000313" key="1">
    <source>
        <dbReference type="EMBL" id="OAQ35751.1"/>
    </source>
</evidence>
<name>A0A197KGE8_9FUNG</name>
<dbReference type="EMBL" id="KV442013">
    <property type="protein sequence ID" value="OAQ35751.1"/>
    <property type="molecule type" value="Genomic_DNA"/>
</dbReference>